<keyword evidence="5" id="KW-1003">Cell membrane</keyword>
<dbReference type="NCBIfam" id="TIGR00945">
    <property type="entry name" value="tatC"/>
    <property type="match status" value="1"/>
</dbReference>
<keyword evidence="5" id="KW-0813">Transport</keyword>
<dbReference type="PRINTS" id="PR01840">
    <property type="entry name" value="TATCFAMILY"/>
</dbReference>
<dbReference type="Pfam" id="PF00902">
    <property type="entry name" value="TatC"/>
    <property type="match status" value="1"/>
</dbReference>
<dbReference type="Proteomes" id="UP000193017">
    <property type="component" value="Chromosome"/>
</dbReference>
<keyword evidence="7" id="KW-1185">Reference proteome</keyword>
<comment type="similarity">
    <text evidence="5">Belongs to the TatC family.</text>
</comment>
<dbReference type="GO" id="GO:0065002">
    <property type="term" value="P:intracellular protein transmembrane transport"/>
    <property type="evidence" value="ECO:0007669"/>
    <property type="project" value="TreeGrafter"/>
</dbReference>
<feature type="transmembrane region" description="Helical" evidence="5">
    <location>
        <begin position="77"/>
        <end position="98"/>
    </location>
</feature>
<evidence type="ECO:0000256" key="3">
    <source>
        <dbReference type="ARBA" id="ARBA00022989"/>
    </source>
</evidence>
<name>A0A1W6CV32_9RHOB</name>
<comment type="function">
    <text evidence="5">Part of the twin-arginine translocation (Tat) system that transports large folded proteins containing a characteristic twin-arginine motif in their signal peptide across membranes. Together with TatB, TatC is part of a receptor directly interacting with Tat signal peptides.</text>
</comment>
<keyword evidence="5" id="KW-0811">Translocation</keyword>
<dbReference type="PANTHER" id="PTHR30371:SF0">
    <property type="entry name" value="SEC-INDEPENDENT PROTEIN TRANSLOCASE PROTEIN TATC, CHLOROPLASTIC-RELATED"/>
    <property type="match status" value="1"/>
</dbReference>
<dbReference type="KEGG" id="pcon:B0A89_02400"/>
<feature type="transmembrane region" description="Helical" evidence="5">
    <location>
        <begin position="119"/>
        <end position="143"/>
    </location>
</feature>
<dbReference type="PANTHER" id="PTHR30371">
    <property type="entry name" value="SEC-INDEPENDENT PROTEIN TRANSLOCASE PROTEIN TATC"/>
    <property type="match status" value="1"/>
</dbReference>
<dbReference type="GO" id="GO:0009977">
    <property type="term" value="F:proton motive force dependent protein transmembrane transporter activity"/>
    <property type="evidence" value="ECO:0007669"/>
    <property type="project" value="TreeGrafter"/>
</dbReference>
<sequence>MSHKSDEIDESSAPLIEHLAELRTRLIWSCLAFVGAAILCYFIWQPVFSVLTQPICGALAKRGQACGLVMLKVQEGFFLAMQIALFGGFILAFPVIAYQLWRFIAPGLYRSEKQAFLPFLVASPVMFALGAAFAYSLILPWAFDFFLGFQTGPLHLPDDPKAPVAADPKMAGIVFQGSISEYLSLTTKFILAFGLSFQLPVALTLMGKAGLVSAKGLASMRRYAVIAILVLAAMVTPPDVVSQLVLFTVIYGLYEIAIQLVRRIEVRREAELRAQGLWVENDD</sequence>
<keyword evidence="4 5" id="KW-0472">Membrane</keyword>
<organism evidence="6 7">
    <name type="scientific">Paracoccus contaminans</name>
    <dbReference type="NCBI Taxonomy" id="1945662"/>
    <lineage>
        <taxon>Bacteria</taxon>
        <taxon>Pseudomonadati</taxon>
        <taxon>Pseudomonadota</taxon>
        <taxon>Alphaproteobacteria</taxon>
        <taxon>Rhodobacterales</taxon>
        <taxon>Paracoccaceae</taxon>
        <taxon>Paracoccus</taxon>
    </lineage>
</organism>
<dbReference type="OrthoDB" id="9777044at2"/>
<comment type="subunit">
    <text evidence="5">The Tat system comprises two distinct complexes: a TatABC complex, containing multiple copies of TatA, TatB and TatC subunits, and a separate TatA complex, containing only TatA subunits. Substrates initially bind to the TatABC complex, which probably triggers association of the separate TatA complex to form the active translocon.</text>
</comment>
<reference evidence="6 7" key="1">
    <citation type="submission" date="2017-03" db="EMBL/GenBank/DDBJ databases">
        <title>Genome sequence of Paracoccus contaminans isolated from a water microcosm.</title>
        <authorList>
            <person name="Aurass P."/>
            <person name="Karste S."/>
            <person name="Trost E."/>
            <person name="Glaeser S.P."/>
            <person name="Kaempfer P."/>
            <person name="Flieger A."/>
        </authorList>
    </citation>
    <scope>NUCLEOTIDE SEQUENCE [LARGE SCALE GENOMIC DNA]</scope>
    <source>
        <strain evidence="7">RKI 16-01929T\LMG 29738T\CCM 8701T\CIP 111112T</strain>
    </source>
</reference>
<feature type="transmembrane region" description="Helical" evidence="5">
    <location>
        <begin position="26"/>
        <end position="44"/>
    </location>
</feature>
<dbReference type="HAMAP" id="MF_00902">
    <property type="entry name" value="TatC"/>
    <property type="match status" value="1"/>
</dbReference>
<dbReference type="InterPro" id="IPR002033">
    <property type="entry name" value="TatC"/>
</dbReference>
<evidence type="ECO:0000256" key="2">
    <source>
        <dbReference type="ARBA" id="ARBA00022692"/>
    </source>
</evidence>
<feature type="transmembrane region" description="Helical" evidence="5">
    <location>
        <begin position="223"/>
        <end position="238"/>
    </location>
</feature>
<dbReference type="STRING" id="1945662.B0A89_02400"/>
<evidence type="ECO:0000313" key="6">
    <source>
        <dbReference type="EMBL" id="ARJ68659.1"/>
    </source>
</evidence>
<proteinExistence type="inferred from homology"/>
<feature type="transmembrane region" description="Helical" evidence="5">
    <location>
        <begin position="189"/>
        <end position="211"/>
    </location>
</feature>
<dbReference type="GO" id="GO:0043953">
    <property type="term" value="P:protein transport by the Tat complex"/>
    <property type="evidence" value="ECO:0007669"/>
    <property type="project" value="UniProtKB-UniRule"/>
</dbReference>
<protein>
    <recommendedName>
        <fullName evidence="5">Sec-independent protein translocase protein TatC</fullName>
    </recommendedName>
</protein>
<evidence type="ECO:0000256" key="1">
    <source>
        <dbReference type="ARBA" id="ARBA00004141"/>
    </source>
</evidence>
<keyword evidence="5" id="KW-0653">Protein transport</keyword>
<comment type="subcellular location">
    <subcellularLocation>
        <location evidence="5">Cell membrane</location>
        <topology evidence="5">Multi-pass membrane protein</topology>
    </subcellularLocation>
    <subcellularLocation>
        <location evidence="1">Membrane</location>
        <topology evidence="1">Multi-pass membrane protein</topology>
    </subcellularLocation>
</comment>
<dbReference type="AlphaFoldDB" id="A0A1W6CV32"/>
<evidence type="ECO:0000313" key="7">
    <source>
        <dbReference type="Proteomes" id="UP000193017"/>
    </source>
</evidence>
<comment type="caution">
    <text evidence="5">Lacks conserved residue(s) required for the propagation of feature annotation.</text>
</comment>
<evidence type="ECO:0000256" key="5">
    <source>
        <dbReference type="HAMAP-Rule" id="MF_00902"/>
    </source>
</evidence>
<keyword evidence="3 5" id="KW-1133">Transmembrane helix</keyword>
<evidence type="ECO:0000256" key="4">
    <source>
        <dbReference type="ARBA" id="ARBA00023136"/>
    </source>
</evidence>
<dbReference type="EMBL" id="CP020612">
    <property type="protein sequence ID" value="ARJ68659.1"/>
    <property type="molecule type" value="Genomic_DNA"/>
</dbReference>
<dbReference type="GO" id="GO:0033281">
    <property type="term" value="C:TAT protein transport complex"/>
    <property type="evidence" value="ECO:0007669"/>
    <property type="project" value="UniProtKB-UniRule"/>
</dbReference>
<keyword evidence="2 5" id="KW-0812">Transmembrane</keyword>
<gene>
    <name evidence="5" type="primary">tatC</name>
    <name evidence="6" type="ORF">B0A89_02400</name>
</gene>
<accession>A0A1W6CV32</accession>
<dbReference type="RefSeq" id="WP_085376774.1">
    <property type="nucleotide sequence ID" value="NZ_CP020612.1"/>
</dbReference>